<dbReference type="AlphaFoldDB" id="A1ZGF3"/>
<protein>
    <submittedName>
        <fullName evidence="1">Uncharacterized protein</fullName>
    </submittedName>
</protein>
<evidence type="ECO:0000313" key="2">
    <source>
        <dbReference type="Proteomes" id="UP000004095"/>
    </source>
</evidence>
<dbReference type="Proteomes" id="UP000004095">
    <property type="component" value="Unassembled WGS sequence"/>
</dbReference>
<gene>
    <name evidence="1" type="ORF">M23134_03208</name>
</gene>
<accession>A1ZGF3</accession>
<dbReference type="RefSeq" id="WP_002694838.1">
    <property type="nucleotide sequence ID" value="NZ_AAWS01000006.1"/>
</dbReference>
<proteinExistence type="predicted"/>
<dbReference type="EMBL" id="AAWS01000006">
    <property type="protein sequence ID" value="EAY30570.1"/>
    <property type="molecule type" value="Genomic_DNA"/>
</dbReference>
<organism evidence="1 2">
    <name type="scientific">Microscilla marina ATCC 23134</name>
    <dbReference type="NCBI Taxonomy" id="313606"/>
    <lineage>
        <taxon>Bacteria</taxon>
        <taxon>Pseudomonadati</taxon>
        <taxon>Bacteroidota</taxon>
        <taxon>Cytophagia</taxon>
        <taxon>Cytophagales</taxon>
        <taxon>Microscillaceae</taxon>
        <taxon>Microscilla</taxon>
    </lineage>
</organism>
<evidence type="ECO:0000313" key="1">
    <source>
        <dbReference type="EMBL" id="EAY30570.1"/>
    </source>
</evidence>
<name>A1ZGF3_MICM2</name>
<sequence length="86" mass="9966">MQGTNFFEVAQSPYSLDWFEQGIRARLEHLSLSADTPLEHYSQTGQSLSPDNIEKMISHLELRMLEMSYLINELKLLQKLKTDVLP</sequence>
<comment type="caution">
    <text evidence="1">The sequence shown here is derived from an EMBL/GenBank/DDBJ whole genome shotgun (WGS) entry which is preliminary data.</text>
</comment>
<reference evidence="1 2" key="1">
    <citation type="submission" date="2007-01" db="EMBL/GenBank/DDBJ databases">
        <authorList>
            <person name="Haygood M."/>
            <person name="Podell S."/>
            <person name="Anderson C."/>
            <person name="Hopkinson B."/>
            <person name="Roe K."/>
            <person name="Barbeau K."/>
            <person name="Gaasterland T."/>
            <person name="Ferriera S."/>
            <person name="Johnson J."/>
            <person name="Kravitz S."/>
            <person name="Beeson K."/>
            <person name="Sutton G."/>
            <person name="Rogers Y.-H."/>
            <person name="Friedman R."/>
            <person name="Frazier M."/>
            <person name="Venter J.C."/>
        </authorList>
    </citation>
    <scope>NUCLEOTIDE SEQUENCE [LARGE SCALE GENOMIC DNA]</scope>
    <source>
        <strain evidence="1 2">ATCC 23134</strain>
    </source>
</reference>
<keyword evidence="2" id="KW-1185">Reference proteome</keyword>